<dbReference type="InterPro" id="IPR004515">
    <property type="entry name" value="Phosphoheptose_Isoase"/>
</dbReference>
<dbReference type="Proteomes" id="UP000262583">
    <property type="component" value="Chromosome"/>
</dbReference>
<sequence>MNADHVEHVRAVLRESAQVKLRAAELCAEEIARGAELLAQAYAAKKKAIVFGNGGSAADAQHFVAELVGRFVHNRAALPALSLTANPSTVTCIANDFGYDELFARQLDAYAEPGDVALGISTSGKSESVLRALARARELGCVTIGLTGRDGGGMPALCDVCVVVPSDATARIQETHITILHLWCEAIEARLFGLISR</sequence>
<reference evidence="11 12" key="1">
    <citation type="submission" date="2018-05" db="EMBL/GenBank/DDBJ databases">
        <title>A metagenomic window into the 2 km-deep terrestrial subsurface aquifer revealed taxonomically and functionally diverse microbial community comprising novel uncultured bacterial lineages.</title>
        <authorList>
            <person name="Kadnikov V.V."/>
            <person name="Mardanov A.V."/>
            <person name="Beletsky A.V."/>
            <person name="Banks D."/>
            <person name="Pimenov N.V."/>
            <person name="Frank Y.A."/>
            <person name="Karnachuk O.V."/>
            <person name="Ravin N.V."/>
        </authorList>
    </citation>
    <scope>NUCLEOTIDE SEQUENCE [LARGE SCALE GENOMIC DNA]</scope>
    <source>
        <strain evidence="11">BY</strain>
    </source>
</reference>
<dbReference type="GO" id="GO:0097367">
    <property type="term" value="F:carbohydrate derivative binding"/>
    <property type="evidence" value="ECO:0007669"/>
    <property type="project" value="InterPro"/>
</dbReference>
<evidence type="ECO:0000256" key="2">
    <source>
        <dbReference type="ARBA" id="ARBA00004496"/>
    </source>
</evidence>
<feature type="binding site" evidence="9">
    <location>
        <begin position="121"/>
        <end position="123"/>
    </location>
    <ligand>
        <name>substrate</name>
    </ligand>
</feature>
<dbReference type="GO" id="GO:0008968">
    <property type="term" value="F:D-sedoheptulose 7-phosphate isomerase activity"/>
    <property type="evidence" value="ECO:0007669"/>
    <property type="project" value="UniProtKB-UniRule"/>
</dbReference>
<comment type="similarity">
    <text evidence="3 9">Belongs to the SIS family. GmhA subfamily.</text>
</comment>
<evidence type="ECO:0000256" key="3">
    <source>
        <dbReference type="ARBA" id="ARBA00009894"/>
    </source>
</evidence>
<feature type="binding site" evidence="9">
    <location>
        <position position="173"/>
    </location>
    <ligand>
        <name>Zn(2+)</name>
        <dbReference type="ChEBI" id="CHEBI:29105"/>
    </ligand>
</feature>
<comment type="subcellular location">
    <subcellularLocation>
        <location evidence="2 9">Cytoplasm</location>
    </subcellularLocation>
</comment>
<accession>A0A2Z4Y8C3</accession>
<keyword evidence="5 9" id="KW-0479">Metal-binding</keyword>
<evidence type="ECO:0000256" key="1">
    <source>
        <dbReference type="ARBA" id="ARBA00000348"/>
    </source>
</evidence>
<dbReference type="InterPro" id="IPR035461">
    <property type="entry name" value="GmhA/DiaA"/>
</dbReference>
<dbReference type="CDD" id="cd05006">
    <property type="entry name" value="SIS_GmhA"/>
    <property type="match status" value="1"/>
</dbReference>
<feature type="domain" description="SIS" evidence="10">
    <location>
        <begin position="38"/>
        <end position="197"/>
    </location>
</feature>
<evidence type="ECO:0000256" key="7">
    <source>
        <dbReference type="ARBA" id="ARBA00023235"/>
    </source>
</evidence>
<dbReference type="EMBL" id="CP030759">
    <property type="protein sequence ID" value="AXA37480.1"/>
    <property type="molecule type" value="Genomic_DNA"/>
</dbReference>
<comment type="catalytic activity">
    <reaction evidence="1 9">
        <text>2 D-sedoheptulose 7-phosphate = D-glycero-alpha-D-manno-heptose 7-phosphate + D-glycero-beta-D-manno-heptose 7-phosphate</text>
        <dbReference type="Rhea" id="RHEA:27489"/>
        <dbReference type="ChEBI" id="CHEBI:57483"/>
        <dbReference type="ChEBI" id="CHEBI:60203"/>
        <dbReference type="ChEBI" id="CHEBI:60204"/>
        <dbReference type="EC" id="5.3.1.28"/>
    </reaction>
</comment>
<evidence type="ECO:0000313" key="12">
    <source>
        <dbReference type="Proteomes" id="UP000262583"/>
    </source>
</evidence>
<feature type="binding site" evidence="9">
    <location>
        <begin position="95"/>
        <end position="96"/>
    </location>
    <ligand>
        <name>substrate</name>
    </ligand>
</feature>
<keyword evidence="4 9" id="KW-0963">Cytoplasm</keyword>
<evidence type="ECO:0000313" key="11">
    <source>
        <dbReference type="EMBL" id="AXA37480.1"/>
    </source>
</evidence>
<evidence type="ECO:0000256" key="5">
    <source>
        <dbReference type="ARBA" id="ARBA00022723"/>
    </source>
</evidence>
<dbReference type="Gene3D" id="3.40.50.10490">
    <property type="entry name" value="Glucose-6-phosphate isomerase like protein, domain 1"/>
    <property type="match status" value="1"/>
</dbReference>
<dbReference type="GO" id="GO:0005737">
    <property type="term" value="C:cytoplasm"/>
    <property type="evidence" value="ECO:0007669"/>
    <property type="project" value="UniProtKB-SubCell"/>
</dbReference>
<dbReference type="GO" id="GO:0005975">
    <property type="term" value="P:carbohydrate metabolic process"/>
    <property type="evidence" value="ECO:0007669"/>
    <property type="project" value="UniProtKB-UniRule"/>
</dbReference>
<keyword evidence="8 9" id="KW-0119">Carbohydrate metabolism</keyword>
<dbReference type="InterPro" id="IPR046348">
    <property type="entry name" value="SIS_dom_sf"/>
</dbReference>
<evidence type="ECO:0000256" key="6">
    <source>
        <dbReference type="ARBA" id="ARBA00022833"/>
    </source>
</evidence>
<protein>
    <recommendedName>
        <fullName evidence="9">Phosphoheptose isomerase</fullName>
        <ecNumber evidence="9">5.3.1.28</ecNumber>
    </recommendedName>
    <alternativeName>
        <fullName evidence="9">Sedoheptulose 7-phosphate isomerase</fullName>
    </alternativeName>
</protein>
<feature type="binding site" evidence="9">
    <location>
        <position position="126"/>
    </location>
    <ligand>
        <name>substrate</name>
    </ligand>
</feature>
<dbReference type="AlphaFoldDB" id="A0A2Z4Y8C3"/>
<evidence type="ECO:0000256" key="8">
    <source>
        <dbReference type="ARBA" id="ARBA00023277"/>
    </source>
</evidence>
<feature type="binding site" evidence="9">
    <location>
        <position position="181"/>
    </location>
    <ligand>
        <name>Zn(2+)</name>
        <dbReference type="ChEBI" id="CHEBI:29105"/>
    </ligand>
</feature>
<dbReference type="InterPro" id="IPR001347">
    <property type="entry name" value="SIS_dom"/>
</dbReference>
<feature type="binding site" evidence="9">
    <location>
        <begin position="53"/>
        <end position="55"/>
    </location>
    <ligand>
        <name>substrate</name>
    </ligand>
</feature>
<proteinExistence type="inferred from homology"/>
<keyword evidence="7 9" id="KW-0413">Isomerase</keyword>
<name>A0A2Z4Y8C3_SUMC1</name>
<comment type="miscellaneous">
    <text evidence="9">The reaction produces a racemic mixture of D-glycero-alpha-D-manno-heptose 7-phosphate and D-glycero-beta-D-manno-heptose 7-phosphate.</text>
</comment>
<comment type="function">
    <text evidence="9">Catalyzes the isomerization of sedoheptulose 7-phosphate in D-glycero-D-manno-heptose 7-phosphate.</text>
</comment>
<evidence type="ECO:0000256" key="4">
    <source>
        <dbReference type="ARBA" id="ARBA00022490"/>
    </source>
</evidence>
<dbReference type="InterPro" id="IPR050099">
    <property type="entry name" value="SIS_GmhA/DiaA_subfam"/>
</dbReference>
<dbReference type="HAMAP" id="MF_00067">
    <property type="entry name" value="GmhA"/>
    <property type="match status" value="1"/>
</dbReference>
<dbReference type="UniPathway" id="UPA00041">
    <property type="reaction ID" value="UER00436"/>
</dbReference>
<feature type="binding site" evidence="9">
    <location>
        <position position="66"/>
    </location>
    <ligand>
        <name>Zn(2+)</name>
        <dbReference type="ChEBI" id="CHEBI:29105"/>
    </ligand>
</feature>
<dbReference type="SUPFAM" id="SSF53697">
    <property type="entry name" value="SIS domain"/>
    <property type="match status" value="1"/>
</dbReference>
<dbReference type="PANTHER" id="PTHR30390">
    <property type="entry name" value="SEDOHEPTULOSE 7-PHOSPHATE ISOMERASE / DNAA INITIATOR-ASSOCIATING FACTOR FOR REPLICATION INITIATION"/>
    <property type="match status" value="1"/>
</dbReference>
<dbReference type="PROSITE" id="PS51464">
    <property type="entry name" value="SIS"/>
    <property type="match status" value="1"/>
</dbReference>
<evidence type="ECO:0000259" key="10">
    <source>
        <dbReference type="PROSITE" id="PS51464"/>
    </source>
</evidence>
<comment type="pathway">
    <text evidence="9">Carbohydrate biosynthesis; D-glycero-D-manno-heptose 7-phosphate biosynthesis; D-glycero-alpha-D-manno-heptose 7-phosphate and D-glycero-beta-D-manno-heptose 7-phosphate from sedoheptulose 7-phosphate: step 1/1.</text>
</comment>
<comment type="cofactor">
    <cofactor evidence="9">
        <name>Zn(2+)</name>
        <dbReference type="ChEBI" id="CHEBI:29105"/>
    </cofactor>
    <text evidence="9">Binds 1 zinc ion per subunit.</text>
</comment>
<dbReference type="KEGG" id="schv:BRCON_2738"/>
<organism evidence="11 12">
    <name type="scientific">Sumerlaea chitinivorans</name>
    <dbReference type="NCBI Taxonomy" id="2250252"/>
    <lineage>
        <taxon>Bacteria</taxon>
        <taxon>Candidatus Sumerlaeota</taxon>
        <taxon>Candidatus Sumerlaeia</taxon>
        <taxon>Candidatus Sumerlaeales</taxon>
        <taxon>Candidatus Sumerlaeaceae</taxon>
        <taxon>Candidatus Sumerlaea</taxon>
    </lineage>
</organism>
<feature type="binding site" evidence="9">
    <location>
        <position position="173"/>
    </location>
    <ligand>
        <name>substrate</name>
    </ligand>
</feature>
<dbReference type="PANTHER" id="PTHR30390:SF6">
    <property type="entry name" value="DNAA INITIATOR-ASSOCIATING PROTEIN DIAA"/>
    <property type="match status" value="1"/>
</dbReference>
<dbReference type="GO" id="GO:2001061">
    <property type="term" value="P:D-glycero-D-manno-heptose 7-phosphate biosynthetic process"/>
    <property type="evidence" value="ECO:0007669"/>
    <property type="project" value="UniProtKB-UniPathway"/>
</dbReference>
<dbReference type="EC" id="5.3.1.28" evidence="9"/>
<dbReference type="Pfam" id="PF13580">
    <property type="entry name" value="SIS_2"/>
    <property type="match status" value="1"/>
</dbReference>
<feature type="binding site" evidence="9">
    <location>
        <position position="66"/>
    </location>
    <ligand>
        <name>substrate</name>
    </ligand>
</feature>
<keyword evidence="6 9" id="KW-0862">Zinc</keyword>
<feature type="binding site" evidence="9">
    <location>
        <position position="62"/>
    </location>
    <ligand>
        <name>Zn(2+)</name>
        <dbReference type="ChEBI" id="CHEBI:29105"/>
    </ligand>
</feature>
<evidence type="ECO:0000256" key="9">
    <source>
        <dbReference type="HAMAP-Rule" id="MF_00067"/>
    </source>
</evidence>
<gene>
    <name evidence="9" type="primary">gmhA</name>
    <name evidence="11" type="ORF">BRCON_2738</name>
</gene>
<dbReference type="GO" id="GO:0008270">
    <property type="term" value="F:zinc ion binding"/>
    <property type="evidence" value="ECO:0007669"/>
    <property type="project" value="UniProtKB-UniRule"/>
</dbReference>